<evidence type="ECO:0000313" key="5">
    <source>
        <dbReference type="Proteomes" id="UP001620295"/>
    </source>
</evidence>
<proteinExistence type="predicted"/>
<evidence type="ECO:0000256" key="1">
    <source>
        <dbReference type="ARBA" id="ARBA00023002"/>
    </source>
</evidence>
<keyword evidence="5" id="KW-1185">Reference proteome</keyword>
<feature type="domain" description="GFO/IDH/MocA-like oxidoreductase" evidence="3">
    <location>
        <begin position="131"/>
        <end position="275"/>
    </location>
</feature>
<evidence type="ECO:0000313" key="4">
    <source>
        <dbReference type="EMBL" id="MFK4270060.1"/>
    </source>
</evidence>
<dbReference type="PANTHER" id="PTHR43818:SF11">
    <property type="entry name" value="BCDNA.GH03377"/>
    <property type="match status" value="1"/>
</dbReference>
<dbReference type="Gene3D" id="3.30.360.10">
    <property type="entry name" value="Dihydrodipicolinate Reductase, domain 2"/>
    <property type="match status" value="1"/>
</dbReference>
<dbReference type="InterPro" id="IPR055170">
    <property type="entry name" value="GFO_IDH_MocA-like_dom"/>
</dbReference>
<dbReference type="PANTHER" id="PTHR43818">
    <property type="entry name" value="BCDNA.GH03377"/>
    <property type="match status" value="1"/>
</dbReference>
<dbReference type="Pfam" id="PF22725">
    <property type="entry name" value="GFO_IDH_MocA_C3"/>
    <property type="match status" value="1"/>
</dbReference>
<feature type="domain" description="Gfo/Idh/MocA-like oxidoreductase N-terminal" evidence="2">
    <location>
        <begin position="6"/>
        <end position="121"/>
    </location>
</feature>
<gene>
    <name evidence="4" type="ORF">ACI2L5_34765</name>
</gene>
<evidence type="ECO:0000259" key="3">
    <source>
        <dbReference type="Pfam" id="PF22725"/>
    </source>
</evidence>
<dbReference type="InterPro" id="IPR050463">
    <property type="entry name" value="Gfo/Idh/MocA_oxidrdct_glycsds"/>
</dbReference>
<dbReference type="InterPro" id="IPR000683">
    <property type="entry name" value="Gfo/Idh/MocA-like_OxRdtase_N"/>
</dbReference>
<reference evidence="4 5" key="1">
    <citation type="submission" date="2024-11" db="EMBL/GenBank/DDBJ databases">
        <title>The Natural Products Discovery Center: Release of the First 8490 Sequenced Strains for Exploring Actinobacteria Biosynthetic Diversity.</title>
        <authorList>
            <person name="Kalkreuter E."/>
            <person name="Kautsar S.A."/>
            <person name="Yang D."/>
            <person name="Bader C.D."/>
            <person name="Teijaro C.N."/>
            <person name="Fluegel L."/>
            <person name="Davis C.M."/>
            <person name="Simpson J.R."/>
            <person name="Lauterbach L."/>
            <person name="Steele A.D."/>
            <person name="Gui C."/>
            <person name="Meng S."/>
            <person name="Li G."/>
            <person name="Viehrig K."/>
            <person name="Ye F."/>
            <person name="Su P."/>
            <person name="Kiefer A.F."/>
            <person name="Nichols A."/>
            <person name="Cepeda A.J."/>
            <person name="Yan W."/>
            <person name="Fan B."/>
            <person name="Jiang Y."/>
            <person name="Adhikari A."/>
            <person name="Zheng C.-J."/>
            <person name="Schuster L."/>
            <person name="Cowan T.M."/>
            <person name="Smanski M.J."/>
            <person name="Chevrette M.G."/>
            <person name="De Carvalho L.P.S."/>
            <person name="Shen B."/>
        </authorList>
    </citation>
    <scope>NUCLEOTIDE SEQUENCE [LARGE SCALE GENOMIC DNA]</scope>
    <source>
        <strain evidence="4 5">NPDC020863</strain>
    </source>
</reference>
<comment type="caution">
    <text evidence="4">The sequence shown here is derived from an EMBL/GenBank/DDBJ whole genome shotgun (WGS) entry which is preliminary data.</text>
</comment>
<name>A0ABW8LYG7_9ACTN</name>
<keyword evidence="1" id="KW-0560">Oxidoreductase</keyword>
<protein>
    <submittedName>
        <fullName evidence="4">Gfo/Idh/MocA family protein</fullName>
    </submittedName>
</protein>
<dbReference type="Proteomes" id="UP001620295">
    <property type="component" value="Unassembled WGS sequence"/>
</dbReference>
<dbReference type="EMBL" id="JBJDQH010000012">
    <property type="protein sequence ID" value="MFK4270060.1"/>
    <property type="molecule type" value="Genomic_DNA"/>
</dbReference>
<dbReference type="RefSeq" id="WP_358634675.1">
    <property type="nucleotide sequence ID" value="NZ_JBFACG010000055.1"/>
</dbReference>
<evidence type="ECO:0000259" key="2">
    <source>
        <dbReference type="Pfam" id="PF01408"/>
    </source>
</evidence>
<organism evidence="4 5">
    <name type="scientific">Streptomyces milbemycinicus</name>
    <dbReference type="NCBI Taxonomy" id="476552"/>
    <lineage>
        <taxon>Bacteria</taxon>
        <taxon>Bacillati</taxon>
        <taxon>Actinomycetota</taxon>
        <taxon>Actinomycetes</taxon>
        <taxon>Kitasatosporales</taxon>
        <taxon>Streptomycetaceae</taxon>
        <taxon>Streptomyces</taxon>
    </lineage>
</organism>
<dbReference type="InterPro" id="IPR036291">
    <property type="entry name" value="NAD(P)-bd_dom_sf"/>
</dbReference>
<dbReference type="Gene3D" id="3.40.50.720">
    <property type="entry name" value="NAD(P)-binding Rossmann-like Domain"/>
    <property type="match status" value="1"/>
</dbReference>
<dbReference type="SUPFAM" id="SSF55347">
    <property type="entry name" value="Glyceraldehyde-3-phosphate dehydrogenase-like, C-terminal domain"/>
    <property type="match status" value="1"/>
</dbReference>
<accession>A0ABW8LYG7</accession>
<sequence>MNDSLRAVVSGAGMIGAVHAAAIRAAGGELAGVVASTPERSVRAADEWGVPGRYPDFAAVLADDSVSVVHVCTPNALHVGQAEAALRAGKHVICEKPLATTAADAERLTGLAREADLVLAVPFVYRYHPLVREIRERRLRGEFGAWQLLHGSYLQDWMLSENAMSWRVDPADGGPSRAFADIGSHWCDLVEWVTGVRFTTLTARLGTTVATRPAGTGASFATTGEGPRVRVRTEDVATVLLRTDGGVLGTLTVSQVSAGRKNRLWFELDGSAASAVFDQESPETVWLGAPDGARVLVRDPNHGSAEQRRLSRLPAGHAQGYADCFNSFVADAYAAIRGEAPEGLPTGEDGVRSARIVEAVLTSSASLSWVDVDPAPTAPVAPTALTALESTA</sequence>
<dbReference type="Pfam" id="PF01408">
    <property type="entry name" value="GFO_IDH_MocA"/>
    <property type="match status" value="1"/>
</dbReference>
<dbReference type="SUPFAM" id="SSF51735">
    <property type="entry name" value="NAD(P)-binding Rossmann-fold domains"/>
    <property type="match status" value="1"/>
</dbReference>